<organism evidence="1 2">
    <name type="scientific">Stylonychia lemnae</name>
    <name type="common">Ciliate</name>
    <dbReference type="NCBI Taxonomy" id="5949"/>
    <lineage>
        <taxon>Eukaryota</taxon>
        <taxon>Sar</taxon>
        <taxon>Alveolata</taxon>
        <taxon>Ciliophora</taxon>
        <taxon>Intramacronucleata</taxon>
        <taxon>Spirotrichea</taxon>
        <taxon>Stichotrichia</taxon>
        <taxon>Sporadotrichida</taxon>
        <taxon>Oxytrichidae</taxon>
        <taxon>Stylonychinae</taxon>
        <taxon>Stylonychia</taxon>
    </lineage>
</organism>
<dbReference type="AlphaFoldDB" id="A0A077ZSR9"/>
<dbReference type="Proteomes" id="UP000039865">
    <property type="component" value="Unassembled WGS sequence"/>
</dbReference>
<sequence>MNFFSCCYSTVGYSQECLHQIDKAIGNIKNSHKAISFIAVMQIASNNKASIVQYQYNHLAGISSQVKNGSQNSQNQSSVSQIKERVEKVLERVVSFKIAQRKIAKEMGFDSSKEVFLKGEQSVVILYEISNEHCLIIFFEMNALKTEFFDCETFITTIDDLVVSLIEALNYDQALDSVQNEQNNKINDQGN</sequence>
<evidence type="ECO:0000313" key="2">
    <source>
        <dbReference type="Proteomes" id="UP000039865"/>
    </source>
</evidence>
<gene>
    <name evidence="1" type="primary">Contig15100.g748</name>
    <name evidence="1" type="ORF">STYLEM_467</name>
</gene>
<evidence type="ECO:0000313" key="1">
    <source>
        <dbReference type="EMBL" id="CDW71521.1"/>
    </source>
</evidence>
<name>A0A077ZSR9_STYLE</name>
<dbReference type="InParanoid" id="A0A077ZSR9"/>
<accession>A0A077ZSR9</accession>
<dbReference type="OrthoDB" id="10591417at2759"/>
<reference evidence="1 2" key="1">
    <citation type="submission" date="2014-06" db="EMBL/GenBank/DDBJ databases">
        <authorList>
            <person name="Swart Estienne"/>
        </authorList>
    </citation>
    <scope>NUCLEOTIDE SEQUENCE [LARGE SCALE GENOMIC DNA]</scope>
    <source>
        <strain evidence="1 2">130c</strain>
    </source>
</reference>
<keyword evidence="2" id="KW-1185">Reference proteome</keyword>
<proteinExistence type="predicted"/>
<protein>
    <submittedName>
        <fullName evidence="1">Uncharacterized protein</fullName>
    </submittedName>
</protein>
<dbReference type="EMBL" id="CCKQ01000447">
    <property type="protein sequence ID" value="CDW71521.1"/>
    <property type="molecule type" value="Genomic_DNA"/>
</dbReference>